<reference evidence="4 5" key="1">
    <citation type="submission" date="2018-06" db="EMBL/GenBank/DDBJ databases">
        <title>Flavobacterium tibetense sp. nov., isolated from a wetland YonghuCo on Tibetan Plateau.</title>
        <authorList>
            <person name="Xing P."/>
            <person name="Phurbu D."/>
            <person name="Lu H."/>
        </authorList>
    </citation>
    <scope>NUCLEOTIDE SEQUENCE [LARGE SCALE GENOMIC DNA]</scope>
    <source>
        <strain evidence="4 5">YH5</strain>
    </source>
</reference>
<proteinExistence type="predicted"/>
<sequence length="589" mass="64780">MNEKEKIMKKTILYYLLPYAFYLMPFLGYAQSFQWIKDGGSAENLGSNDYEQVYSIATDSQKNVYILSKVGMSNLNVDGNPKTNYDNPSSFPTDIVLASFTCDGTYRWSKIIGGSGKENISAVQVDSQDNVYVAGKMGTCNDGSVSQPYPGRIENDYTFPNSTTACDRIFLAKFDTNGVFQYIKRPQLPTTSSNAITYTGSFNFQIQDDILYWFVWLPPGTYADGAFTNSTSETHAPYVLKYNLDGSFIEATQLGNIQGLFDVVVKYYRNPHNGFYYMTFAKTSSTTFAINGQPVVNAAALVCYDNNGNLLWKKENDNNNANYMKFFGLDFDSQNNIYIAGSMVGMNLNSFIGYSIAILNTPAFVMKVDPTADNLLWASHHDSVGTNGNGALVYNGNEIAYTGWCAGTNYTWGSQSIYVTATNEGQDVLLARFDSTTGSCLSLNNIPSTVGSTDYGAVITVDASGDYLVGGGFAALIYDTNGNSVTNEGGTTDFFIAKFATEPCSPLSNETFETNTIKVYPNPARNVLTVAINENANYELYTITGQLVKQGKLTTIDNTIAVQDLSKGYYLLRIGNENGNWQSIKVLKE</sequence>
<dbReference type="EMBL" id="QLST01000023">
    <property type="protein sequence ID" value="RBA27349.1"/>
    <property type="molecule type" value="Genomic_DNA"/>
</dbReference>
<keyword evidence="5" id="KW-1185">Reference proteome</keyword>
<evidence type="ECO:0000256" key="2">
    <source>
        <dbReference type="SAM" id="Phobius"/>
    </source>
</evidence>
<dbReference type="Proteomes" id="UP000253319">
    <property type="component" value="Unassembled WGS sequence"/>
</dbReference>
<feature type="transmembrane region" description="Helical" evidence="2">
    <location>
        <begin position="12"/>
        <end position="30"/>
    </location>
</feature>
<comment type="caution">
    <text evidence="4">The sequence shown here is derived from an EMBL/GenBank/DDBJ whole genome shotgun (WGS) entry which is preliminary data.</text>
</comment>
<dbReference type="Pfam" id="PF18962">
    <property type="entry name" value="Por_Secre_tail"/>
    <property type="match status" value="1"/>
</dbReference>
<accession>A0A365NYQ7</accession>
<evidence type="ECO:0000313" key="5">
    <source>
        <dbReference type="Proteomes" id="UP000253319"/>
    </source>
</evidence>
<keyword evidence="2" id="KW-0472">Membrane</keyword>
<evidence type="ECO:0000259" key="3">
    <source>
        <dbReference type="Pfam" id="PF18962"/>
    </source>
</evidence>
<dbReference type="AlphaFoldDB" id="A0A365NYQ7"/>
<dbReference type="PANTHER" id="PTHR35580:SF1">
    <property type="entry name" value="PHYTASE-LIKE DOMAIN-CONTAINING PROTEIN"/>
    <property type="match status" value="1"/>
</dbReference>
<feature type="domain" description="Secretion system C-terminal sorting" evidence="3">
    <location>
        <begin position="519"/>
        <end position="581"/>
    </location>
</feature>
<dbReference type="PANTHER" id="PTHR35580">
    <property type="entry name" value="CELL SURFACE GLYCOPROTEIN (S-LAYER PROTEIN)-LIKE PROTEIN"/>
    <property type="match status" value="1"/>
</dbReference>
<dbReference type="InterPro" id="IPR026444">
    <property type="entry name" value="Secre_tail"/>
</dbReference>
<dbReference type="NCBIfam" id="TIGR04183">
    <property type="entry name" value="Por_Secre_tail"/>
    <property type="match status" value="1"/>
</dbReference>
<name>A0A365NYQ7_9FLAO</name>
<dbReference type="InterPro" id="IPR052918">
    <property type="entry name" value="Motility_Chemotaxis_Reg"/>
</dbReference>
<keyword evidence="2" id="KW-0812">Transmembrane</keyword>
<evidence type="ECO:0000313" key="4">
    <source>
        <dbReference type="EMBL" id="RBA27349.1"/>
    </source>
</evidence>
<evidence type="ECO:0000256" key="1">
    <source>
        <dbReference type="ARBA" id="ARBA00022729"/>
    </source>
</evidence>
<gene>
    <name evidence="4" type="ORF">DPN68_12670</name>
</gene>
<keyword evidence="2" id="KW-1133">Transmembrane helix</keyword>
<keyword evidence="1" id="KW-0732">Signal</keyword>
<protein>
    <recommendedName>
        <fullName evidence="3">Secretion system C-terminal sorting domain-containing protein</fullName>
    </recommendedName>
</protein>
<organism evidence="4 5">
    <name type="scientific">Flavobacterium tibetense</name>
    <dbReference type="NCBI Taxonomy" id="2233533"/>
    <lineage>
        <taxon>Bacteria</taxon>
        <taxon>Pseudomonadati</taxon>
        <taxon>Bacteroidota</taxon>
        <taxon>Flavobacteriia</taxon>
        <taxon>Flavobacteriales</taxon>
        <taxon>Flavobacteriaceae</taxon>
        <taxon>Flavobacterium</taxon>
    </lineage>
</organism>